<proteinExistence type="predicted"/>
<dbReference type="EMBL" id="JANIID010000027">
    <property type="protein sequence ID" value="MCQ8773141.1"/>
    <property type="molecule type" value="Genomic_DNA"/>
</dbReference>
<sequence length="198" mass="21838">MTTTAPSHVYYFEVGAGAWRGTFTFRVTSWRRFLRAREIGAKNRLLVIALCVTQGLSGASRLDSTIVAKPREGDFGEADNTVRLSKFGVTLYLLQERYVLDPDGRKVIVHADEQFGPVPKVLARTFTYPAEIRETGMASTYLMPLLGTAWTATYQVAADRRALAGELVCDWAKATEKAARTTRATRAPVSDSTSGDRP</sequence>
<accession>A0A9X2LLI4</accession>
<name>A0A9X2LLI4_9ACTN</name>
<protein>
    <submittedName>
        <fullName evidence="1">Uncharacterized protein</fullName>
    </submittedName>
</protein>
<gene>
    <name evidence="1" type="ORF">NQU55_25750</name>
</gene>
<reference evidence="1" key="1">
    <citation type="submission" date="2022-06" db="EMBL/GenBank/DDBJ databases">
        <title>WGS of actinobacteria.</title>
        <authorList>
            <person name="Thawai C."/>
        </authorList>
    </citation>
    <scope>NUCLEOTIDE SEQUENCE</scope>
    <source>
        <strain evidence="1">AA8</strain>
    </source>
</reference>
<dbReference type="AlphaFoldDB" id="A0A9X2LLI4"/>
<organism evidence="1 2">
    <name type="scientific">Streptomyces telluris</name>
    <dbReference type="NCBI Taxonomy" id="2720021"/>
    <lineage>
        <taxon>Bacteria</taxon>
        <taxon>Bacillati</taxon>
        <taxon>Actinomycetota</taxon>
        <taxon>Actinomycetes</taxon>
        <taxon>Kitasatosporales</taxon>
        <taxon>Streptomycetaceae</taxon>
        <taxon>Streptomyces</taxon>
    </lineage>
</organism>
<comment type="caution">
    <text evidence="1">The sequence shown here is derived from an EMBL/GenBank/DDBJ whole genome shotgun (WGS) entry which is preliminary data.</text>
</comment>
<keyword evidence="2" id="KW-1185">Reference proteome</keyword>
<evidence type="ECO:0000313" key="1">
    <source>
        <dbReference type="EMBL" id="MCQ8773141.1"/>
    </source>
</evidence>
<dbReference type="RefSeq" id="WP_168095871.1">
    <property type="nucleotide sequence ID" value="NZ_JAATER010000506.1"/>
</dbReference>
<evidence type="ECO:0000313" key="2">
    <source>
        <dbReference type="Proteomes" id="UP001142374"/>
    </source>
</evidence>
<dbReference type="Proteomes" id="UP001142374">
    <property type="component" value="Unassembled WGS sequence"/>
</dbReference>